<dbReference type="PROSITE" id="PS50088">
    <property type="entry name" value="ANK_REPEAT"/>
    <property type="match status" value="4"/>
</dbReference>
<dbReference type="InterPro" id="IPR036770">
    <property type="entry name" value="Ankyrin_rpt-contain_sf"/>
</dbReference>
<evidence type="ECO:0000256" key="3">
    <source>
        <dbReference type="ARBA" id="ARBA00022737"/>
    </source>
</evidence>
<proteinExistence type="predicted"/>
<dbReference type="InterPro" id="IPR002110">
    <property type="entry name" value="Ankyrin_rpt"/>
</dbReference>
<accession>A0A5E4FJ61</accession>
<evidence type="ECO:0000256" key="8">
    <source>
        <dbReference type="SAM" id="Phobius"/>
    </source>
</evidence>
<evidence type="ECO:0000313" key="10">
    <source>
        <dbReference type="EMBL" id="VVA28214.1"/>
    </source>
</evidence>
<keyword evidence="4 8" id="KW-1133">Transmembrane helix</keyword>
<dbReference type="Pfam" id="PF12796">
    <property type="entry name" value="Ank_2"/>
    <property type="match status" value="3"/>
</dbReference>
<feature type="domain" description="PGG" evidence="9">
    <location>
        <begin position="406"/>
        <end position="435"/>
    </location>
</feature>
<name>A0A5E4FJ61_PRUDU</name>
<evidence type="ECO:0000256" key="2">
    <source>
        <dbReference type="ARBA" id="ARBA00022692"/>
    </source>
</evidence>
<dbReference type="InterPro" id="IPR026961">
    <property type="entry name" value="PGG_dom"/>
</dbReference>
<dbReference type="Proteomes" id="UP000327085">
    <property type="component" value="Chromosome 4"/>
</dbReference>
<feature type="transmembrane region" description="Helical" evidence="8">
    <location>
        <begin position="413"/>
        <end position="435"/>
    </location>
</feature>
<dbReference type="SMART" id="SM00248">
    <property type="entry name" value="ANK"/>
    <property type="match status" value="8"/>
</dbReference>
<evidence type="ECO:0000313" key="11">
    <source>
        <dbReference type="Proteomes" id="UP000327085"/>
    </source>
</evidence>
<evidence type="ECO:0000259" key="9">
    <source>
        <dbReference type="Pfam" id="PF13962"/>
    </source>
</evidence>
<feature type="repeat" description="ANK" evidence="7">
    <location>
        <begin position="209"/>
        <end position="241"/>
    </location>
</feature>
<protein>
    <submittedName>
        <fullName evidence="10">PREDICTED: ankyrin</fullName>
    </submittedName>
</protein>
<dbReference type="Gene3D" id="1.25.40.20">
    <property type="entry name" value="Ankyrin repeat-containing domain"/>
    <property type="match status" value="2"/>
</dbReference>
<dbReference type="EMBL" id="CABIKO010000136">
    <property type="protein sequence ID" value="VVA28214.1"/>
    <property type="molecule type" value="Genomic_DNA"/>
</dbReference>
<dbReference type="GO" id="GO:0005886">
    <property type="term" value="C:plasma membrane"/>
    <property type="evidence" value="ECO:0007669"/>
    <property type="project" value="TreeGrafter"/>
</dbReference>
<dbReference type="AlphaFoldDB" id="A0A5E4FJ61"/>
<organism evidence="10 11">
    <name type="scientific">Prunus dulcis</name>
    <name type="common">Almond</name>
    <name type="synonym">Amygdalus dulcis</name>
    <dbReference type="NCBI Taxonomy" id="3755"/>
    <lineage>
        <taxon>Eukaryota</taxon>
        <taxon>Viridiplantae</taxon>
        <taxon>Streptophyta</taxon>
        <taxon>Embryophyta</taxon>
        <taxon>Tracheophyta</taxon>
        <taxon>Spermatophyta</taxon>
        <taxon>Magnoliopsida</taxon>
        <taxon>eudicotyledons</taxon>
        <taxon>Gunneridae</taxon>
        <taxon>Pentapetalae</taxon>
        <taxon>rosids</taxon>
        <taxon>fabids</taxon>
        <taxon>Rosales</taxon>
        <taxon>Rosaceae</taxon>
        <taxon>Amygdaloideae</taxon>
        <taxon>Amygdaleae</taxon>
        <taxon>Prunus</taxon>
    </lineage>
</organism>
<dbReference type="OMA" id="KTWIVRY"/>
<evidence type="ECO:0000256" key="1">
    <source>
        <dbReference type="ARBA" id="ARBA00004141"/>
    </source>
</evidence>
<keyword evidence="6 8" id="KW-0472">Membrane</keyword>
<evidence type="ECO:0000256" key="7">
    <source>
        <dbReference type="PROSITE-ProRule" id="PRU00023"/>
    </source>
</evidence>
<keyword evidence="5 7" id="KW-0040">ANK repeat</keyword>
<comment type="subcellular location">
    <subcellularLocation>
        <location evidence="1">Membrane</location>
        <topology evidence="1">Multi-pass membrane protein</topology>
    </subcellularLocation>
</comment>
<evidence type="ECO:0000256" key="4">
    <source>
        <dbReference type="ARBA" id="ARBA00022989"/>
    </source>
</evidence>
<dbReference type="PANTHER" id="PTHR24186:SF46">
    <property type="entry name" value="PROTEIN ACCELERATED CELL DEATH 6-LIKE"/>
    <property type="match status" value="1"/>
</dbReference>
<dbReference type="SUPFAM" id="SSF48403">
    <property type="entry name" value="Ankyrin repeat"/>
    <property type="match status" value="1"/>
</dbReference>
<evidence type="ECO:0000256" key="5">
    <source>
        <dbReference type="ARBA" id="ARBA00023043"/>
    </source>
</evidence>
<gene>
    <name evidence="10" type="ORF">ALMOND_2B030566</name>
</gene>
<dbReference type="Gramene" id="VVA28214">
    <property type="protein sequence ID" value="VVA28214"/>
    <property type="gene ID" value="Prudul26B030566"/>
</dbReference>
<sequence>MDPRLYRYAKSGDICFLKQLLNDNPSLLYQLTPRKNTALHIAVEFGDSNVVAEIYSRCRSLLTQQNLAGDTPLHVAARVGCFSIFNDLVREILSMSQEDFRNEKDGMGKNTVLHEAVRNGHIKLVQFLLTMDPKLASIENDAGESPLYLAARGGMFEILNQILKSTASSAHGGSDGRTALHAAVVEKHFDIVEGLLRFKQQLIKETDHQGRTPLFYAASLGQHRTVKRLLELDTSIAYVLDKEGRSPIHVAASKGHTSVIREIIRHCPDSGEICDLYGQNALHMAIIGGRAHVVRYILETPELECLINQPDVIGNTPLHLATIERKTWIMYYLMWDGRVHQSSMYKCGQAAFDIDRSIKESSFASPRKLQNIIPDIWGHLGTRDSYLDIKISPRAEQEEANAVQTYMQMGQTLLMVTTLITTVTFAAAFTMPGGITMM</sequence>
<dbReference type="InParanoid" id="A0A5E4FJ61"/>
<feature type="repeat" description="ANK" evidence="7">
    <location>
        <begin position="175"/>
        <end position="197"/>
    </location>
</feature>
<feature type="repeat" description="ANK" evidence="7">
    <location>
        <begin position="108"/>
        <end position="140"/>
    </location>
</feature>
<dbReference type="PROSITE" id="PS50297">
    <property type="entry name" value="ANK_REP_REGION"/>
    <property type="match status" value="2"/>
</dbReference>
<reference evidence="11" key="1">
    <citation type="journal article" date="2020" name="Plant J.">
        <title>Transposons played a major role in the diversification between the closely related almond and peach genomes: results from the almond genome sequence.</title>
        <authorList>
            <person name="Alioto T."/>
            <person name="Alexiou K.G."/>
            <person name="Bardil A."/>
            <person name="Barteri F."/>
            <person name="Castanera R."/>
            <person name="Cruz F."/>
            <person name="Dhingra A."/>
            <person name="Duval H."/>
            <person name="Fernandez I Marti A."/>
            <person name="Frias L."/>
            <person name="Galan B."/>
            <person name="Garcia J.L."/>
            <person name="Howad W."/>
            <person name="Gomez-Garrido J."/>
            <person name="Gut M."/>
            <person name="Julca I."/>
            <person name="Morata J."/>
            <person name="Puigdomenech P."/>
            <person name="Ribeca P."/>
            <person name="Rubio Cabetas M.J."/>
            <person name="Vlasova A."/>
            <person name="Wirthensohn M."/>
            <person name="Garcia-Mas J."/>
            <person name="Gabaldon T."/>
            <person name="Casacuberta J.M."/>
            <person name="Arus P."/>
        </authorList>
    </citation>
    <scope>NUCLEOTIDE SEQUENCE [LARGE SCALE GENOMIC DNA]</scope>
    <source>
        <strain evidence="11">cv. Texas</strain>
    </source>
</reference>
<evidence type="ECO:0000256" key="6">
    <source>
        <dbReference type="ARBA" id="ARBA00023136"/>
    </source>
</evidence>
<keyword evidence="2 8" id="KW-0812">Transmembrane</keyword>
<dbReference type="Pfam" id="PF00023">
    <property type="entry name" value="Ank"/>
    <property type="match status" value="1"/>
</dbReference>
<feature type="repeat" description="ANK" evidence="7">
    <location>
        <begin position="243"/>
        <end position="266"/>
    </location>
</feature>
<dbReference type="PANTHER" id="PTHR24186">
    <property type="entry name" value="PROTEIN PHOSPHATASE 1 REGULATORY SUBUNIT"/>
    <property type="match status" value="1"/>
</dbReference>
<dbReference type="Pfam" id="PF13962">
    <property type="entry name" value="PGG"/>
    <property type="match status" value="1"/>
</dbReference>
<keyword evidence="3" id="KW-0677">Repeat</keyword>